<proteinExistence type="predicted"/>
<dbReference type="Proteomes" id="UP001054252">
    <property type="component" value="Unassembled WGS sequence"/>
</dbReference>
<evidence type="ECO:0000256" key="1">
    <source>
        <dbReference type="SAM" id="MobiDB-lite"/>
    </source>
</evidence>
<reference evidence="2 3" key="1">
    <citation type="journal article" date="2021" name="Commun. Biol.">
        <title>The genome of Shorea leprosula (Dipterocarpaceae) highlights the ecological relevance of drought in aseasonal tropical rainforests.</title>
        <authorList>
            <person name="Ng K.K.S."/>
            <person name="Kobayashi M.J."/>
            <person name="Fawcett J.A."/>
            <person name="Hatakeyama M."/>
            <person name="Paape T."/>
            <person name="Ng C.H."/>
            <person name="Ang C.C."/>
            <person name="Tnah L.H."/>
            <person name="Lee C.T."/>
            <person name="Nishiyama T."/>
            <person name="Sese J."/>
            <person name="O'Brien M.J."/>
            <person name="Copetti D."/>
            <person name="Mohd Noor M.I."/>
            <person name="Ong R.C."/>
            <person name="Putra M."/>
            <person name="Sireger I.Z."/>
            <person name="Indrioko S."/>
            <person name="Kosugi Y."/>
            <person name="Izuno A."/>
            <person name="Isagi Y."/>
            <person name="Lee S.L."/>
            <person name="Shimizu K.K."/>
        </authorList>
    </citation>
    <scope>NUCLEOTIDE SEQUENCE [LARGE SCALE GENOMIC DNA]</scope>
    <source>
        <strain evidence="2">214</strain>
    </source>
</reference>
<protein>
    <submittedName>
        <fullName evidence="2">Uncharacterized protein</fullName>
    </submittedName>
</protein>
<feature type="region of interest" description="Disordered" evidence="1">
    <location>
        <begin position="151"/>
        <end position="171"/>
    </location>
</feature>
<gene>
    <name evidence="2" type="ORF">SLEP1_g58073</name>
</gene>
<comment type="caution">
    <text evidence="2">The sequence shown here is derived from an EMBL/GenBank/DDBJ whole genome shotgun (WGS) entry which is preliminary data.</text>
</comment>
<feature type="compositionally biased region" description="Low complexity" evidence="1">
    <location>
        <begin position="158"/>
        <end position="170"/>
    </location>
</feature>
<keyword evidence="3" id="KW-1185">Reference proteome</keyword>
<dbReference type="AlphaFoldDB" id="A0AAV5MN31"/>
<evidence type="ECO:0000313" key="2">
    <source>
        <dbReference type="EMBL" id="GKV51411.1"/>
    </source>
</evidence>
<evidence type="ECO:0000313" key="3">
    <source>
        <dbReference type="Proteomes" id="UP001054252"/>
    </source>
</evidence>
<dbReference type="EMBL" id="BPVZ01000497">
    <property type="protein sequence ID" value="GKV51411.1"/>
    <property type="molecule type" value="Genomic_DNA"/>
</dbReference>
<sequence>MSLESCLTMKVDSSGRDLGLDYCNFSDAAQSSRCDDIVEEVLDMEALDFHFVDDIGSSSYYSAFEMAEEIEEPVEAENFSNKPSVLRAVMKRMKYERKFSTFYAFNGIPECLRLRLGLENVKGGRVKAELSIQSLEDKKGEGNENEVMGKKVAENLDSPSSSVETGSSSSHEGEFCLWSALDLPTIC</sequence>
<name>A0AAV5MN31_9ROSI</name>
<accession>A0AAV5MN31</accession>
<organism evidence="2 3">
    <name type="scientific">Rubroshorea leprosula</name>
    <dbReference type="NCBI Taxonomy" id="152421"/>
    <lineage>
        <taxon>Eukaryota</taxon>
        <taxon>Viridiplantae</taxon>
        <taxon>Streptophyta</taxon>
        <taxon>Embryophyta</taxon>
        <taxon>Tracheophyta</taxon>
        <taxon>Spermatophyta</taxon>
        <taxon>Magnoliopsida</taxon>
        <taxon>eudicotyledons</taxon>
        <taxon>Gunneridae</taxon>
        <taxon>Pentapetalae</taxon>
        <taxon>rosids</taxon>
        <taxon>malvids</taxon>
        <taxon>Malvales</taxon>
        <taxon>Dipterocarpaceae</taxon>
        <taxon>Rubroshorea</taxon>
    </lineage>
</organism>